<feature type="domain" description="C2H2-type" evidence="9">
    <location>
        <begin position="1536"/>
        <end position="1560"/>
    </location>
</feature>
<feature type="domain" description="C2H2-type" evidence="9">
    <location>
        <begin position="651"/>
        <end position="675"/>
    </location>
</feature>
<proteinExistence type="predicted"/>
<feature type="region of interest" description="Disordered" evidence="8">
    <location>
        <begin position="1771"/>
        <end position="1799"/>
    </location>
</feature>
<dbReference type="Gene3D" id="3.30.160.60">
    <property type="entry name" value="Classic Zinc Finger"/>
    <property type="match status" value="26"/>
</dbReference>
<dbReference type="FunFam" id="3.30.160.60:FF:003753">
    <property type="match status" value="2"/>
</dbReference>
<feature type="domain" description="C2H2-type" evidence="9">
    <location>
        <begin position="2213"/>
        <end position="2236"/>
    </location>
</feature>
<dbReference type="PANTHER" id="PTHR24379">
    <property type="entry name" value="KRAB AND ZINC FINGER DOMAIN-CONTAINING"/>
    <property type="match status" value="1"/>
</dbReference>
<feature type="compositionally biased region" description="Basic and acidic residues" evidence="8">
    <location>
        <begin position="1329"/>
        <end position="1348"/>
    </location>
</feature>
<dbReference type="FunFam" id="3.30.160.60:FF:002753">
    <property type="entry name" value="AGAP011403-PA"/>
    <property type="match status" value="1"/>
</dbReference>
<feature type="domain" description="C2H2-type" evidence="9">
    <location>
        <begin position="975"/>
        <end position="1003"/>
    </location>
</feature>
<dbReference type="PANTHER" id="PTHR24379:SF121">
    <property type="entry name" value="C2H2-TYPE DOMAIN-CONTAINING PROTEIN"/>
    <property type="match status" value="1"/>
</dbReference>
<dbReference type="Pfam" id="PF07776">
    <property type="entry name" value="zf-AD"/>
    <property type="match status" value="2"/>
</dbReference>
<evidence type="ECO:0000256" key="1">
    <source>
        <dbReference type="ARBA" id="ARBA00022723"/>
    </source>
</evidence>
<protein>
    <submittedName>
        <fullName evidence="11">Uncharacterized protein</fullName>
    </submittedName>
</protein>
<dbReference type="STRING" id="199890.A0A182PBH7"/>
<feature type="compositionally biased region" description="Polar residues" evidence="8">
    <location>
        <begin position="1316"/>
        <end position="1326"/>
    </location>
</feature>
<feature type="region of interest" description="Disordered" evidence="8">
    <location>
        <begin position="2163"/>
        <end position="2187"/>
    </location>
</feature>
<feature type="region of interest" description="Disordered" evidence="8">
    <location>
        <begin position="56"/>
        <end position="75"/>
    </location>
</feature>
<dbReference type="GO" id="GO:0008270">
    <property type="term" value="F:zinc ion binding"/>
    <property type="evidence" value="ECO:0007669"/>
    <property type="project" value="UniProtKB-UniRule"/>
</dbReference>
<feature type="domain" description="C2H2-type" evidence="9">
    <location>
        <begin position="2416"/>
        <end position="2443"/>
    </location>
</feature>
<organism evidence="11 12">
    <name type="scientific">Anopheles epiroticus</name>
    <dbReference type="NCBI Taxonomy" id="199890"/>
    <lineage>
        <taxon>Eukaryota</taxon>
        <taxon>Metazoa</taxon>
        <taxon>Ecdysozoa</taxon>
        <taxon>Arthropoda</taxon>
        <taxon>Hexapoda</taxon>
        <taxon>Insecta</taxon>
        <taxon>Pterygota</taxon>
        <taxon>Neoptera</taxon>
        <taxon>Endopterygota</taxon>
        <taxon>Diptera</taxon>
        <taxon>Nematocera</taxon>
        <taxon>Culicoidea</taxon>
        <taxon>Culicidae</taxon>
        <taxon>Anophelinae</taxon>
        <taxon>Anopheles</taxon>
    </lineage>
</organism>
<feature type="domain" description="C2H2-type" evidence="9">
    <location>
        <begin position="1479"/>
        <end position="1507"/>
    </location>
</feature>
<feature type="compositionally biased region" description="Acidic residues" evidence="8">
    <location>
        <begin position="1364"/>
        <end position="1379"/>
    </location>
</feature>
<feature type="domain" description="C2H2-type" evidence="9">
    <location>
        <begin position="1939"/>
        <end position="1963"/>
    </location>
</feature>
<dbReference type="EnsemblMetazoa" id="AEPI004282-RA">
    <property type="protein sequence ID" value="AEPI004282-PA"/>
    <property type="gene ID" value="AEPI004282"/>
</dbReference>
<feature type="coiled-coil region" evidence="7">
    <location>
        <begin position="2101"/>
        <end position="2128"/>
    </location>
</feature>
<feature type="domain" description="C2H2-type" evidence="9">
    <location>
        <begin position="1004"/>
        <end position="1032"/>
    </location>
</feature>
<evidence type="ECO:0000256" key="8">
    <source>
        <dbReference type="SAM" id="MobiDB-lite"/>
    </source>
</evidence>
<dbReference type="SUPFAM" id="SSF57716">
    <property type="entry name" value="Glucocorticoid receptor-like (DNA-binding domain)"/>
    <property type="match status" value="2"/>
</dbReference>
<feature type="region of interest" description="Disordered" evidence="8">
    <location>
        <begin position="1315"/>
        <end position="1386"/>
    </location>
</feature>
<feature type="domain" description="C2H2-type" evidence="9">
    <location>
        <begin position="2444"/>
        <end position="2468"/>
    </location>
</feature>
<keyword evidence="1 6" id="KW-0479">Metal-binding</keyword>
<reference evidence="12" key="1">
    <citation type="submission" date="2013-03" db="EMBL/GenBank/DDBJ databases">
        <title>The Genome Sequence of Anopheles epiroticus epiroticus2.</title>
        <authorList>
            <consortium name="The Broad Institute Genomics Platform"/>
            <person name="Neafsey D.E."/>
            <person name="Howell P."/>
            <person name="Walker B."/>
            <person name="Young S.K."/>
            <person name="Zeng Q."/>
            <person name="Gargeya S."/>
            <person name="Fitzgerald M."/>
            <person name="Haas B."/>
            <person name="Abouelleil A."/>
            <person name="Allen A.W."/>
            <person name="Alvarado L."/>
            <person name="Arachchi H.M."/>
            <person name="Berlin A.M."/>
            <person name="Chapman S.B."/>
            <person name="Gainer-Dewar J."/>
            <person name="Goldberg J."/>
            <person name="Griggs A."/>
            <person name="Gujja S."/>
            <person name="Hansen M."/>
            <person name="Howarth C."/>
            <person name="Imamovic A."/>
            <person name="Ireland A."/>
            <person name="Larimer J."/>
            <person name="McCowan C."/>
            <person name="Murphy C."/>
            <person name="Pearson M."/>
            <person name="Poon T.W."/>
            <person name="Priest M."/>
            <person name="Roberts A."/>
            <person name="Saif S."/>
            <person name="Shea T."/>
            <person name="Sisk P."/>
            <person name="Sykes S."/>
            <person name="Wortman J."/>
            <person name="Nusbaum C."/>
            <person name="Birren B."/>
        </authorList>
    </citation>
    <scope>NUCLEOTIDE SEQUENCE [LARGE SCALE GENOMIC DNA]</scope>
    <source>
        <strain evidence="12">Epiroticus2</strain>
    </source>
</reference>
<dbReference type="PROSITE" id="PS00028">
    <property type="entry name" value="ZINC_FINGER_C2H2_1"/>
    <property type="match status" value="32"/>
</dbReference>
<dbReference type="PROSITE" id="PS51915">
    <property type="entry name" value="ZAD"/>
    <property type="match status" value="1"/>
</dbReference>
<evidence type="ECO:0000256" key="6">
    <source>
        <dbReference type="PROSITE-ProRule" id="PRU01263"/>
    </source>
</evidence>
<sequence>MAKILREINRFCRLCLCHDEDILFPTTKLIDSTLTVEDVERFTGVWRAENVTSRAYRRRAGKNEKEHKKRNPPPKQLCPLCGKMIQSLADHMLSHTKEPKFSCKYCPKTCSRKGYLKKHVAAVHMKRVIKTCEICDKGFSYIESYDAHMRAKHNVGESFECKICNIKFRHKGGLRVHNNRKHNEESNCSCPVCGMKFLDQKGLREHGRVHSNEKPYACKYCSKCFKASNSLKTHELIHEGVKFPCTVCDKVYSYRSLLNKHIRICHAKDVHDKLCRLCLSEDEGILFPASKLIDSTLTVDDIERFTGVRIETKDGVPYAVCIDCHSQLKKFCYYRSFCLSNDHQFRKLFSLTSADDSTDKIVIDTAVDSPAIIETIKEEVIVQQYDITDPHGSIDEAIQSNEEKIAVIESNEEKIAVCEYEEYDESTNDDTVEELHEEIEHIAEDGSDQEEKPHIHKLTIDRFETNDTLPTKYWAYQRKQPSNWVTTSTIQRTKESNTEIQIRKKEPPAKQLCPLCGKLIHSLNDHMLSHTKEPRFSCKLCPMKCSRKSYLKLHIDAVHMKRVLKRCEQCDKGFSYIESYEAHMRAKHNFGEPFECKICNLKFRHKGGLRGHNNRKHNDQTNCSCPVCGMKFEDKKGLINHGRVHSDEKPFACKFCPKRFKSPNAHRAHELIHQGVVFPCTLCDKTYTYKSLLNMHIFQDSKISYAVCIDCHNKLQKFAAYRKCCMNNDVRFRRMFPMIFLKTDGDESTTDEGLKVETEPQYIETIDHSYCVETSESAPEREEGAPVDQKDQIFSEYEELEELEEATETNEEIEEIVQEEIMIQTTEDIQMNLEEGRESALCEEWLPAQETQAHDLSFQIMDGYVQEAELSEDTQDPPYTSELSAQQSVEEESEFDWPEQDQSSKTKRRTIEANGKTDKKQLCTLCGKFVSYLPDHMLTHTKEQKYPCDRCSFISSRKANLIMHVKNVHLKRIVKRCEQCDRGFSYVDSYISHMRAKHNLGEPLQCKLCPKKFRHRSGLNGHINRKHNEESNVQCPVCGIVCQDKKALKDHNRVHSNEKPFVCRHCPKNFKSPYARRTHELIHQGVVFKCSVCDKTYKYKCQLVLHMKKKHPSEETHRYSVSKQPKNSVEFVWLLFSQMHDQQQLVESLLNILQLSNLFPLSEMLNRTITVEAIERCTGVLIAEEKSIPYSICEDCYSKLKIFVPFRTLCLSNDTRFKELFGGVFDNGQHDGQSDDEQYLQTTESGDETKLSIADHVGYIATYEGQTVESKIANVEYLELDDESSVSSSIKWVDGSGMEDDLETKAEGDEMLLEDLSSQNSTNSCDTPPKPRTDSGEENERPDKKAPSEADPLGKQCLQSVETADADSYDEANDTEDSSCESRKKSTSNDIKSRKQLCPVCGKMVYDVADHTICHTKERKFVCPHCSMAYGRKTYLKTHIEAVHLKKVVRSCEICKRDFTQRTGYEAHMRAQHNIGKWYECKLCNVQFRHPGGLREHNNRKHNDGANCSCPVCGMEFQSKIGLKNHSRVHSSVKMFACKYCSKRFKSPNSHRQHELTHLGVTFPCPICQRTYRYAHNLNVHMQKHKTKEKMASVVRVIDSICRLCLSENEAILLPTSEVINSTLTVDDIERCTGVRVCHDKLQRFTAYRSFCMSNDVRFKDLFAAIGESEYDEIKRSCVAFEHTYFTSEQSHTGELNGSMDPGEGVIETLEEHLNFEEDVEFIQQEATINERLSLSEEEIESSSEEIGKVFDLPEPPKAVPDRRYVRKRIITNKTAKEHSTENKRPRPRPAKKRIQNKPPRQLCPMCGKMVVQLKNHLATHTQDERYSCEYCSASFIRKSYIKLHLEAVHLKKVVKSCEICGMGFTHISSHASHMHNIGKWYECKLCNMQFRHPGGLREHNNRKHNVHSNCACEICGMQFQDKKSLEIHGRVHTNEKPFVCRFCSKRFKSPNAHRTHELIHQGVIFTCSYCEKSYRYKSLLNMHVKKVHLNQGTDNDEVLFPVSSIIDPSLTDVDIERFTGIQLFGEANISYSICVDCGNKLKKCSLFRTACLNNDILFKQLFSVLLESSRKDAGGGGENHDKSAPETTEPQDETEKEYQIVDIKDRLENFIERAEDVEIEIEELHEDEEHGANSDWIEDESQENIETYEEFAVDNLLDENSECEENDAVSAPENADSDSPKKEGKYRHCDTCGKMVSDLKSHQLSHTKEKQFSCPYCSVTMAFKSNLNIHIKTVHLKVISKSCELCGQGFVNYNSYKNHKASQHGTGEYSCDTCSKKFTHLRTYNIHVRRYHKTDATTKKKKQLCGICGAMVTQIATHMLTHTQEKKFRCPHCPIEMVDKGNLMRHIRSVHQQQEVKSCETCGIGFKYPSSHRSHMLRVHGIGKTFDCHMCSKKFNHNSGLKSHIARVHNSERKYECETCGMLFKVKVALTKHQLVHSGEQPYACNQCPKRFKSRHGRNSHQLTHSGIVFPCPHCDKSYRYKDVLGIHIRQNHPDVKDGKAMESAS</sequence>
<name>A0A182PBH7_9DIPT</name>
<feature type="coiled-coil region" evidence="7">
    <location>
        <begin position="790"/>
        <end position="820"/>
    </location>
</feature>
<keyword evidence="7" id="KW-0175">Coiled coil</keyword>
<dbReference type="FunFam" id="3.30.160.60:FF:004079">
    <property type="match status" value="1"/>
</dbReference>
<dbReference type="InterPro" id="IPR013087">
    <property type="entry name" value="Znf_C2H2_type"/>
</dbReference>
<dbReference type="SMART" id="SM00868">
    <property type="entry name" value="zf-AD"/>
    <property type="match status" value="5"/>
</dbReference>
<evidence type="ECO:0000256" key="2">
    <source>
        <dbReference type="ARBA" id="ARBA00022737"/>
    </source>
</evidence>
<evidence type="ECO:0000259" key="9">
    <source>
        <dbReference type="PROSITE" id="PS50157"/>
    </source>
</evidence>
<feature type="compositionally biased region" description="Basic residues" evidence="8">
    <location>
        <begin position="1786"/>
        <end position="1796"/>
    </location>
</feature>
<feature type="compositionally biased region" description="Basic and acidic residues" evidence="8">
    <location>
        <begin position="2073"/>
        <end position="2085"/>
    </location>
</feature>
<accession>A0A182PBH7</accession>
<feature type="binding site" evidence="6">
    <location>
        <position position="275"/>
    </location>
    <ligand>
        <name>Zn(2+)</name>
        <dbReference type="ChEBI" id="CHEBI:29105"/>
    </ligand>
</feature>
<evidence type="ECO:0000256" key="3">
    <source>
        <dbReference type="ARBA" id="ARBA00022771"/>
    </source>
</evidence>
<feature type="region of interest" description="Disordered" evidence="8">
    <location>
        <begin position="869"/>
        <end position="913"/>
    </location>
</feature>
<feature type="compositionally biased region" description="Basic and acidic residues" evidence="8">
    <location>
        <begin position="1775"/>
        <end position="1785"/>
    </location>
</feature>
<feature type="domain" description="C2H2-type" evidence="9">
    <location>
        <begin position="216"/>
        <end position="243"/>
    </location>
</feature>
<feature type="domain" description="C2H2-type" evidence="9">
    <location>
        <begin position="1061"/>
        <end position="1085"/>
    </location>
</feature>
<feature type="binding site" evidence="6">
    <location>
        <position position="324"/>
    </location>
    <ligand>
        <name>Zn(2+)</name>
        <dbReference type="ChEBI" id="CHEBI:29105"/>
    </ligand>
</feature>
<feature type="domain" description="C2H2-type" evidence="9">
    <location>
        <begin position="1421"/>
        <end position="1444"/>
    </location>
</feature>
<evidence type="ECO:0000313" key="11">
    <source>
        <dbReference type="EnsemblMetazoa" id="AEPI004282-PA"/>
    </source>
</evidence>
<feature type="domain" description="C2H2-type" evidence="9">
    <location>
        <begin position="130"/>
        <end position="158"/>
    </location>
</feature>
<feature type="domain" description="C2H2-type" evidence="9">
    <location>
        <begin position="1966"/>
        <end position="1994"/>
    </location>
</feature>
<feature type="domain" description="C2H2-type" evidence="9">
    <location>
        <begin position="1882"/>
        <end position="1910"/>
    </location>
</feature>
<feature type="domain" description="C2H2-type" evidence="9">
    <location>
        <begin position="2387"/>
        <end position="2415"/>
    </location>
</feature>
<keyword evidence="3 5" id="KW-0863">Zinc-finger</keyword>
<dbReference type="FunFam" id="3.30.160.60:FF:000110">
    <property type="entry name" value="Zinc finger protein-like"/>
    <property type="match status" value="1"/>
</dbReference>
<feature type="domain" description="C2H2-type" evidence="9">
    <location>
        <begin position="188"/>
        <end position="215"/>
    </location>
</feature>
<feature type="domain" description="C2H2-type" evidence="9">
    <location>
        <begin position="159"/>
        <end position="187"/>
    </location>
</feature>
<feature type="compositionally biased region" description="Acidic residues" evidence="8">
    <location>
        <begin position="889"/>
        <end position="899"/>
    </location>
</feature>
<keyword evidence="2" id="KW-0677">Repeat</keyword>
<feature type="domain" description="C2H2-type" evidence="9">
    <location>
        <begin position="2471"/>
        <end position="2499"/>
    </location>
</feature>
<evidence type="ECO:0000259" key="10">
    <source>
        <dbReference type="PROSITE" id="PS51915"/>
    </source>
</evidence>
<dbReference type="GO" id="GO:0005634">
    <property type="term" value="C:nucleus"/>
    <property type="evidence" value="ECO:0007669"/>
    <property type="project" value="InterPro"/>
</dbReference>
<feature type="domain" description="C2H2-type" evidence="9">
    <location>
        <begin position="1911"/>
        <end position="1938"/>
    </location>
</feature>
<feature type="domain" description="C2H2-type" evidence="9">
    <location>
        <begin position="2270"/>
        <end position="2298"/>
    </location>
</feature>
<feature type="region of interest" description="Disordered" evidence="8">
    <location>
        <begin position="2073"/>
        <end position="2099"/>
    </location>
</feature>
<evidence type="ECO:0000256" key="7">
    <source>
        <dbReference type="SAM" id="Coils"/>
    </source>
</evidence>
<feature type="binding site" evidence="6">
    <location>
        <position position="278"/>
    </location>
    <ligand>
        <name>Zn(2+)</name>
        <dbReference type="ChEBI" id="CHEBI:29105"/>
    </ligand>
</feature>
<dbReference type="GO" id="GO:0003677">
    <property type="term" value="F:DNA binding"/>
    <property type="evidence" value="ECO:0007669"/>
    <property type="project" value="UniProtKB-ARBA"/>
</dbReference>
<dbReference type="Pfam" id="PF12874">
    <property type="entry name" value="zf-met"/>
    <property type="match status" value="2"/>
</dbReference>
<dbReference type="VEuPathDB" id="VectorBase:AEPI004282"/>
<feature type="domain" description="C2H2-type" evidence="9">
    <location>
        <begin position="594"/>
        <end position="622"/>
    </location>
</feature>
<keyword evidence="4 6" id="KW-0862">Zinc</keyword>
<evidence type="ECO:0000256" key="4">
    <source>
        <dbReference type="ARBA" id="ARBA00022833"/>
    </source>
</evidence>
<feature type="binding site" evidence="6">
    <location>
        <position position="321"/>
    </location>
    <ligand>
        <name>Zn(2+)</name>
        <dbReference type="ChEBI" id="CHEBI:29105"/>
    </ligand>
</feature>
<dbReference type="Gene3D" id="3.40.1800.20">
    <property type="match status" value="1"/>
</dbReference>
<dbReference type="SMART" id="SM00746">
    <property type="entry name" value="TRASH"/>
    <property type="match status" value="6"/>
</dbReference>
<dbReference type="SMART" id="SM00355">
    <property type="entry name" value="ZnF_C2H2"/>
    <property type="match status" value="46"/>
</dbReference>
<dbReference type="SUPFAM" id="SSF57667">
    <property type="entry name" value="beta-beta-alpha zinc fingers"/>
    <property type="match status" value="21"/>
</dbReference>
<feature type="domain" description="C2H2-type" evidence="9">
    <location>
        <begin position="565"/>
        <end position="593"/>
    </location>
</feature>
<feature type="domain" description="C2H2-type" evidence="9">
    <location>
        <begin position="101"/>
        <end position="124"/>
    </location>
</feature>
<feature type="domain" description="C2H2-type" evidence="9">
    <location>
        <begin position="243"/>
        <end position="271"/>
    </location>
</feature>
<reference evidence="11" key="2">
    <citation type="submission" date="2020-05" db="UniProtKB">
        <authorList>
            <consortium name="EnsemblMetazoa"/>
        </authorList>
    </citation>
    <scope>IDENTIFICATION</scope>
    <source>
        <strain evidence="11">Epiroticus2</strain>
    </source>
</reference>
<feature type="domain" description="C2H2-type" evidence="9">
    <location>
        <begin position="1088"/>
        <end position="1116"/>
    </location>
</feature>
<feature type="domain" description="C2H2-type" evidence="9">
    <location>
        <begin position="1508"/>
        <end position="1535"/>
    </location>
</feature>
<dbReference type="InterPro" id="IPR036236">
    <property type="entry name" value="Znf_C2H2_sf"/>
</dbReference>
<dbReference type="PROSITE" id="PS50157">
    <property type="entry name" value="ZINC_FINGER_C2H2_2"/>
    <property type="match status" value="33"/>
</dbReference>
<feature type="domain" description="C2H2-type" evidence="9">
    <location>
        <begin position="1563"/>
        <end position="1590"/>
    </location>
</feature>
<evidence type="ECO:0000256" key="5">
    <source>
        <dbReference type="PROSITE-ProRule" id="PRU00042"/>
    </source>
</evidence>
<feature type="compositionally biased region" description="Polar residues" evidence="8">
    <location>
        <begin position="877"/>
        <end position="888"/>
    </location>
</feature>
<feature type="domain" description="ZAD" evidence="10">
    <location>
        <begin position="273"/>
        <end position="348"/>
    </location>
</feature>
<feature type="domain" description="C2H2-type" evidence="9">
    <location>
        <begin position="1033"/>
        <end position="1060"/>
    </location>
</feature>
<feature type="domain" description="C2H2-type" evidence="9">
    <location>
        <begin position="623"/>
        <end position="650"/>
    </location>
</feature>
<feature type="domain" description="C2H2-type" evidence="9">
    <location>
        <begin position="1827"/>
        <end position="1850"/>
    </location>
</feature>
<keyword evidence="12" id="KW-1185">Reference proteome</keyword>
<evidence type="ECO:0000313" key="12">
    <source>
        <dbReference type="Proteomes" id="UP000075885"/>
    </source>
</evidence>
<dbReference type="Pfam" id="PF00096">
    <property type="entry name" value="zf-C2H2"/>
    <property type="match status" value="8"/>
</dbReference>
<dbReference type="Proteomes" id="UP000075885">
    <property type="component" value="Unassembled WGS sequence"/>
</dbReference>
<dbReference type="InterPro" id="IPR012934">
    <property type="entry name" value="Znf_AD"/>
</dbReference>
<feature type="domain" description="C2H2-type" evidence="9">
    <location>
        <begin position="1450"/>
        <end position="1478"/>
    </location>
</feature>
<feature type="domain" description="C2H2-type" evidence="9">
    <location>
        <begin position="2329"/>
        <end position="2357"/>
    </location>
</feature>
<dbReference type="InterPro" id="IPR011017">
    <property type="entry name" value="TRASH_dom"/>
</dbReference>